<dbReference type="VEuPathDB" id="PiroplasmaDB:BMR1_01G03265"/>
<evidence type="ECO:0000313" key="3">
    <source>
        <dbReference type="Proteomes" id="UP000002899"/>
    </source>
</evidence>
<protein>
    <submittedName>
        <fullName evidence="2">Uncharacterized protein</fullName>
    </submittedName>
</protein>
<dbReference type="GeneID" id="24423729"/>
<reference evidence="2 3" key="1">
    <citation type="journal article" date="2012" name="Nucleic Acids Res.">
        <title>Sequencing of the smallest Apicomplexan genome from the human pathogen Babesia microti.</title>
        <authorList>
            <person name="Cornillot E."/>
            <person name="Hadj-Kaddour K."/>
            <person name="Dassouli A."/>
            <person name="Noel B."/>
            <person name="Ranwez V."/>
            <person name="Vacherie B."/>
            <person name="Augagneur Y."/>
            <person name="Bres V."/>
            <person name="Duclos A."/>
            <person name="Randazzo S."/>
            <person name="Carcy B."/>
            <person name="Debierre-Grockiego F."/>
            <person name="Delbecq S."/>
            <person name="Moubri-Menage K."/>
            <person name="Shams-Eldin H."/>
            <person name="Usmani-Brown S."/>
            <person name="Bringaud F."/>
            <person name="Wincker P."/>
            <person name="Vivares C.P."/>
            <person name="Schwarz R.T."/>
            <person name="Schetters T.P."/>
            <person name="Krause P.J."/>
            <person name="Gorenflot A."/>
            <person name="Berry V."/>
            <person name="Barbe V."/>
            <person name="Ben Mamoun C."/>
        </authorList>
    </citation>
    <scope>NUCLEOTIDE SEQUENCE [LARGE SCALE GENOMIC DNA]</scope>
    <source>
        <strain evidence="2 3">RI</strain>
    </source>
</reference>
<accession>A0A1N6LX71</accession>
<dbReference type="KEGG" id="bmic:BMR1_01G03265"/>
<keyword evidence="3" id="KW-1185">Reference proteome</keyword>
<dbReference type="EMBL" id="FO082871">
    <property type="protein sequence ID" value="SIO73461.1"/>
    <property type="molecule type" value="Genomic_DNA"/>
</dbReference>
<feature type="compositionally biased region" description="Basic and acidic residues" evidence="1">
    <location>
        <begin position="71"/>
        <end position="85"/>
    </location>
</feature>
<dbReference type="OrthoDB" id="365702at2759"/>
<dbReference type="AlphaFoldDB" id="A0A1N6LX71"/>
<reference evidence="2 3" key="3">
    <citation type="journal article" date="2016" name="Sci. Rep.">
        <title>Genome-wide diversity and gene expression profiling of Babesia microti isolates identify polymorphic genes that mediate host-pathogen interactions.</title>
        <authorList>
            <person name="Silva J.C."/>
            <person name="Cornillot E."/>
            <person name="McCracken C."/>
            <person name="Usmani-Brown S."/>
            <person name="Dwivedi A."/>
            <person name="Ifeonu O.O."/>
            <person name="Crabtree J."/>
            <person name="Gotia H.T."/>
            <person name="Virji A.Z."/>
            <person name="Reynes C."/>
            <person name="Colinge J."/>
            <person name="Kumar V."/>
            <person name="Lawres L."/>
            <person name="Pazzi J.E."/>
            <person name="Pablo J.V."/>
            <person name="Hung C."/>
            <person name="Brancato J."/>
            <person name="Kumari P."/>
            <person name="Orvis J."/>
            <person name="Tretina K."/>
            <person name="Chibucos M."/>
            <person name="Ott S."/>
            <person name="Sadzewicz L."/>
            <person name="Sengamalay N."/>
            <person name="Shetty A.C."/>
            <person name="Su Q."/>
            <person name="Tallon L."/>
            <person name="Fraser C.M."/>
            <person name="Frutos R."/>
            <person name="Molina D.M."/>
            <person name="Krause P.J."/>
            <person name="Ben Mamoun C."/>
        </authorList>
    </citation>
    <scope>NUCLEOTIDE SEQUENCE [LARGE SCALE GENOMIC DNA]</scope>
    <source>
        <strain evidence="2 3">RI</strain>
    </source>
</reference>
<reference evidence="2 3" key="2">
    <citation type="journal article" date="2013" name="PLoS ONE">
        <title>Whole genome mapping and re-organization of the nuclear and mitochondrial genomes of Babesia microti isolates.</title>
        <authorList>
            <person name="Cornillot E."/>
            <person name="Dassouli A."/>
            <person name="Garg A."/>
            <person name="Pachikara N."/>
            <person name="Randazzo S."/>
            <person name="Depoix D."/>
            <person name="Carcy B."/>
            <person name="Delbecq S."/>
            <person name="Frutos R."/>
            <person name="Silva J.C."/>
            <person name="Sutton R."/>
            <person name="Krause P.J."/>
            <person name="Mamoun C.B."/>
        </authorList>
    </citation>
    <scope>NUCLEOTIDE SEQUENCE [LARGE SCALE GENOMIC DNA]</scope>
    <source>
        <strain evidence="2 3">RI</strain>
    </source>
</reference>
<feature type="region of interest" description="Disordered" evidence="1">
    <location>
        <begin position="71"/>
        <end position="98"/>
    </location>
</feature>
<proteinExistence type="predicted"/>
<dbReference type="RefSeq" id="XP_021337558.1">
    <property type="nucleotide sequence ID" value="XM_021482977.1"/>
</dbReference>
<evidence type="ECO:0000256" key="1">
    <source>
        <dbReference type="SAM" id="MobiDB-lite"/>
    </source>
</evidence>
<dbReference type="Proteomes" id="UP000002899">
    <property type="component" value="Chromosome I"/>
</dbReference>
<organism evidence="2 3">
    <name type="scientific">Babesia microti (strain RI)</name>
    <dbReference type="NCBI Taxonomy" id="1133968"/>
    <lineage>
        <taxon>Eukaryota</taxon>
        <taxon>Sar</taxon>
        <taxon>Alveolata</taxon>
        <taxon>Apicomplexa</taxon>
        <taxon>Aconoidasida</taxon>
        <taxon>Piroplasmida</taxon>
        <taxon>Babesiidae</taxon>
        <taxon>Babesia</taxon>
    </lineage>
</organism>
<gene>
    <name evidence="2" type="ORF">BMR1_01G03265</name>
</gene>
<sequence>MDDIFSEDVECVESIGDVATFDSNSDIVIGFKGETRSNYAASTPNRANRLLEFTEIINSIHSDRKVEVKQTVSDKTKRKDYKKTSSSDYSENDDDSDWEESENLKKKRLIMDQKAFKQNLQHVDNLFELVDRIGSESEKEAVPTTLLQNFVDKKWPINVKIVLMDQFGKVVRDPKLERVELQKDDICDELAKKLGRDYGLDESLWSLIKIKLDDEIVSRTTVFGDGMLDLEDGVQIDVVFPQNFDK</sequence>
<name>A0A1N6LX71_BABMR</name>
<evidence type="ECO:0000313" key="2">
    <source>
        <dbReference type="EMBL" id="SIO73461.1"/>
    </source>
</evidence>